<dbReference type="AlphaFoldDB" id="A0A9Q0R7L4"/>
<evidence type="ECO:0000256" key="4">
    <source>
        <dbReference type="RuleBase" id="RU365077"/>
    </source>
</evidence>
<evidence type="ECO:0000313" key="6">
    <source>
        <dbReference type="Proteomes" id="UP001149090"/>
    </source>
</evidence>
<dbReference type="GO" id="GO:0051016">
    <property type="term" value="P:barbed-end actin filament capping"/>
    <property type="evidence" value="ECO:0007669"/>
    <property type="project" value="UniProtKB-UniRule"/>
</dbReference>
<sequence>MENLSEEEIIRIISKFLLSSPPGEFKEVLTDVKSILGDNPIVNKVIIACLKEYNEDQMVFDTIEELGYPVLVTEYSESQENPDYYLDPISGMMFRFDHFSAKFTGDKKEGEKGTELREVIGKEIQKYGETYFVEGASSVYDDEDNKIVICITGARFSPSNFWNGRWRSVWEMNGTPNTSTTLKGEIKVNTHYYEDGNVQLTTYKEFKADLQVTDPQTTAKKVVELIQNLENQFHESLVQNYIQMGDTTFKSLRKKLPYTGTKVDFANVLAHRIKTEISGDNSEKKTN</sequence>
<evidence type="ECO:0000313" key="5">
    <source>
        <dbReference type="EMBL" id="KAJ5070227.1"/>
    </source>
</evidence>
<comment type="similarity">
    <text evidence="1 4">Belongs to the F-actin-capping protein alpha subunit family.</text>
</comment>
<proteinExistence type="inferred from homology"/>
<keyword evidence="2 4" id="KW-0117">Actin capping</keyword>
<dbReference type="PANTHER" id="PTHR10653:SF0">
    <property type="entry name" value="F-ACTIN-CAPPING PROTEIN SUBUNIT ALPHA"/>
    <property type="match status" value="1"/>
</dbReference>
<comment type="function">
    <text evidence="4">F-actin-capping proteins bind in a Ca(2+)-independent manner to the fast growing ends of actin filaments (barbed end) thereby blocking the exchange of subunits at these ends. Unlike other capping proteins (such as gelsolin and severin), these proteins do not sever actin filaments.</text>
</comment>
<dbReference type="GO" id="GO:0030036">
    <property type="term" value="P:actin cytoskeleton organization"/>
    <property type="evidence" value="ECO:0007669"/>
    <property type="project" value="TreeGrafter"/>
</dbReference>
<dbReference type="Gene3D" id="3.90.1150.210">
    <property type="entry name" value="F-actin capping protein, beta subunit"/>
    <property type="match status" value="1"/>
</dbReference>
<dbReference type="InterPro" id="IPR042276">
    <property type="entry name" value="CapZ_alpha/beta_2"/>
</dbReference>
<keyword evidence="3 4" id="KW-0009">Actin-binding</keyword>
<dbReference type="InterPro" id="IPR042489">
    <property type="entry name" value="CapZ_alpha_1"/>
</dbReference>
<comment type="caution">
    <text evidence="5">The sequence shown here is derived from an EMBL/GenBank/DDBJ whole genome shotgun (WGS) entry which is preliminary data.</text>
</comment>
<dbReference type="Pfam" id="PF01267">
    <property type="entry name" value="F-actin_cap_A"/>
    <property type="match status" value="1"/>
</dbReference>
<reference evidence="5" key="1">
    <citation type="submission" date="2022-10" db="EMBL/GenBank/DDBJ databases">
        <title>Novel sulphate-reducing endosymbionts in the free-living metamonad Anaeramoeba.</title>
        <authorList>
            <person name="Jerlstrom-Hultqvist J."/>
            <person name="Cepicka I."/>
            <person name="Gallot-Lavallee L."/>
            <person name="Salas-Leiva D."/>
            <person name="Curtis B.A."/>
            <person name="Zahonova K."/>
            <person name="Pipaliya S."/>
            <person name="Dacks J."/>
            <person name="Roger A.J."/>
        </authorList>
    </citation>
    <scope>NUCLEOTIDE SEQUENCE</scope>
    <source>
        <strain evidence="5">BMAN</strain>
    </source>
</reference>
<evidence type="ECO:0000256" key="3">
    <source>
        <dbReference type="ARBA" id="ARBA00023203"/>
    </source>
</evidence>
<dbReference type="GO" id="GO:0008290">
    <property type="term" value="C:F-actin capping protein complex"/>
    <property type="evidence" value="ECO:0007669"/>
    <property type="project" value="UniProtKB-UniRule"/>
</dbReference>
<name>A0A9Q0R7L4_ANAIG</name>
<dbReference type="FunFam" id="3.90.1150.210:FF:000003">
    <property type="entry name" value="F-actin-capping protein subunit alpha"/>
    <property type="match status" value="1"/>
</dbReference>
<dbReference type="GO" id="GO:0051015">
    <property type="term" value="F:actin filament binding"/>
    <property type="evidence" value="ECO:0007669"/>
    <property type="project" value="TreeGrafter"/>
</dbReference>
<keyword evidence="6" id="KW-1185">Reference proteome</keyword>
<organism evidence="5 6">
    <name type="scientific">Anaeramoeba ignava</name>
    <name type="common">Anaerobic marine amoeba</name>
    <dbReference type="NCBI Taxonomy" id="1746090"/>
    <lineage>
        <taxon>Eukaryota</taxon>
        <taxon>Metamonada</taxon>
        <taxon>Anaeramoebidae</taxon>
        <taxon>Anaeramoeba</taxon>
    </lineage>
</organism>
<dbReference type="GO" id="GO:0030863">
    <property type="term" value="C:cortical cytoskeleton"/>
    <property type="evidence" value="ECO:0007669"/>
    <property type="project" value="TreeGrafter"/>
</dbReference>
<dbReference type="EMBL" id="JAPDFW010000097">
    <property type="protein sequence ID" value="KAJ5070227.1"/>
    <property type="molecule type" value="Genomic_DNA"/>
</dbReference>
<dbReference type="OMA" id="QPYEGEM"/>
<dbReference type="Gene3D" id="3.30.1140.60">
    <property type="entry name" value="F-actin capping protein, alpha subunit"/>
    <property type="match status" value="1"/>
</dbReference>
<evidence type="ECO:0000256" key="2">
    <source>
        <dbReference type="ARBA" id="ARBA00022467"/>
    </source>
</evidence>
<dbReference type="Proteomes" id="UP001149090">
    <property type="component" value="Unassembled WGS sequence"/>
</dbReference>
<protein>
    <recommendedName>
        <fullName evidence="4">F-actin-capping protein subunit alpha</fullName>
    </recommendedName>
</protein>
<dbReference type="PRINTS" id="PR00191">
    <property type="entry name" value="FACTINCAPA"/>
</dbReference>
<evidence type="ECO:0000256" key="1">
    <source>
        <dbReference type="ARBA" id="ARBA00010479"/>
    </source>
</evidence>
<dbReference type="OrthoDB" id="340550at2759"/>
<dbReference type="InterPro" id="IPR037282">
    <property type="entry name" value="CapZ_alpha/beta"/>
</dbReference>
<dbReference type="InterPro" id="IPR002189">
    <property type="entry name" value="CapZ_alpha"/>
</dbReference>
<accession>A0A9Q0R7L4</accession>
<dbReference type="PANTHER" id="PTHR10653">
    <property type="entry name" value="F-ACTIN-CAPPING PROTEIN SUBUNIT ALPHA"/>
    <property type="match status" value="1"/>
</dbReference>
<dbReference type="SUPFAM" id="SSF90096">
    <property type="entry name" value="Subunits of heterodimeric actin filament capping protein Capz"/>
    <property type="match status" value="1"/>
</dbReference>
<gene>
    <name evidence="5" type="ORF">M0811_11074</name>
</gene>
<comment type="subunit">
    <text evidence="4">Heterodimer of an alpha and a beta subunit.</text>
</comment>